<dbReference type="GO" id="GO:0005096">
    <property type="term" value="F:GTPase activator activity"/>
    <property type="evidence" value="ECO:0007669"/>
    <property type="project" value="TreeGrafter"/>
</dbReference>
<dbReference type="Proteomes" id="UP000078046">
    <property type="component" value="Unassembled WGS sequence"/>
</dbReference>
<dbReference type="SUPFAM" id="SSF47923">
    <property type="entry name" value="Ypt/Rab-GAP domain of gyp1p"/>
    <property type="match status" value="2"/>
</dbReference>
<dbReference type="GO" id="GO:0031267">
    <property type="term" value="F:small GTPase binding"/>
    <property type="evidence" value="ECO:0007669"/>
    <property type="project" value="TreeGrafter"/>
</dbReference>
<organism evidence="2 3">
    <name type="scientific">Intoshia linei</name>
    <dbReference type="NCBI Taxonomy" id="1819745"/>
    <lineage>
        <taxon>Eukaryota</taxon>
        <taxon>Metazoa</taxon>
        <taxon>Spiralia</taxon>
        <taxon>Lophotrochozoa</taxon>
        <taxon>Mesozoa</taxon>
        <taxon>Orthonectida</taxon>
        <taxon>Rhopaluridae</taxon>
        <taxon>Intoshia</taxon>
    </lineage>
</organism>
<gene>
    <name evidence="2" type="ORF">A3Q56_05722</name>
</gene>
<evidence type="ECO:0000313" key="2">
    <source>
        <dbReference type="EMBL" id="OAF66547.1"/>
    </source>
</evidence>
<dbReference type="PANTHER" id="PTHR47219">
    <property type="entry name" value="RAB GTPASE-ACTIVATING PROTEIN 1-LIKE"/>
    <property type="match status" value="1"/>
</dbReference>
<dbReference type="PANTHER" id="PTHR47219:SF25">
    <property type="entry name" value="RAB-GAP TBC DOMAIN-CONTAINING PROTEIN"/>
    <property type="match status" value="1"/>
</dbReference>
<dbReference type="EMBL" id="LWCA01000897">
    <property type="protein sequence ID" value="OAF66547.1"/>
    <property type="molecule type" value="Genomic_DNA"/>
</dbReference>
<dbReference type="PROSITE" id="PS50086">
    <property type="entry name" value="TBC_RABGAP"/>
    <property type="match status" value="1"/>
</dbReference>
<evidence type="ECO:0000313" key="3">
    <source>
        <dbReference type="Proteomes" id="UP000078046"/>
    </source>
</evidence>
<comment type="caution">
    <text evidence="2">The sequence shown here is derived from an EMBL/GenBank/DDBJ whole genome shotgun (WGS) entry which is preliminary data.</text>
</comment>
<dbReference type="OrthoDB" id="294251at2759"/>
<sequence length="467" mass="55890">MLKMENWTELSNINVEEIVNFYDNVLDKDTEFNPEIFSNINRYGFKINDDTHKHESEQIENQKKLDQRRRTKWLKMLKNWEQFEVSQKLRQRVFKSIPLVFRTYIWPKLLNSDKLEQKYRGLYNHIVRIAKVYVKPSIIQQIHLDIPRALTGHPQFQNFSKMHVYLFNIMLAYAFFDVRTSYCQGMCTLGAILLLHLPEECTFWAFVTLTMGDRYQLQGYYYAGFPKLFTIGTQIEKQLSKMNHKLFKHIIDVNVSIKDMLLVKWAFTLFEGTFRHTFLLRIWDIYFMYGEQVIIYVATLIFVQNKEKLLASNFEELLNFFYSYKNVMFDEEEFIFKLKELLLSQKIETMRLSCDFCTDEVCLLVERFLKEYPTAARHSQSCKSINKPKSFNHSKSHKFDLNNRTMDYPPTRDIFSNHIQVTPYENDKKRLTSCQEIFDHSSMSKISESTHDKYKTDTYTTDSTKNT</sequence>
<dbReference type="Gene3D" id="1.10.472.80">
    <property type="entry name" value="Ypt/Rab-GAP domain of gyp1p, domain 3"/>
    <property type="match status" value="1"/>
</dbReference>
<feature type="domain" description="Rab-GAP TBC" evidence="1">
    <location>
        <begin position="96"/>
        <end position="290"/>
    </location>
</feature>
<dbReference type="AlphaFoldDB" id="A0A177AWZ4"/>
<dbReference type="InterPro" id="IPR035969">
    <property type="entry name" value="Rab-GAP_TBC_sf"/>
</dbReference>
<dbReference type="Gene3D" id="1.10.8.270">
    <property type="entry name" value="putative rabgap domain of human tbc1 domain family member 14 like domains"/>
    <property type="match status" value="1"/>
</dbReference>
<evidence type="ECO:0000259" key="1">
    <source>
        <dbReference type="PROSITE" id="PS50086"/>
    </source>
</evidence>
<dbReference type="Pfam" id="PF00566">
    <property type="entry name" value="RabGAP-TBC"/>
    <property type="match status" value="1"/>
</dbReference>
<dbReference type="InterPro" id="IPR000195">
    <property type="entry name" value="Rab-GAP-TBC_dom"/>
</dbReference>
<proteinExistence type="predicted"/>
<dbReference type="InterPro" id="IPR050302">
    <property type="entry name" value="Rab_GAP_TBC_domain"/>
</dbReference>
<accession>A0A177AWZ4</accession>
<name>A0A177AWZ4_9BILA</name>
<dbReference type="SMART" id="SM00164">
    <property type="entry name" value="TBC"/>
    <property type="match status" value="1"/>
</dbReference>
<protein>
    <submittedName>
        <fullName evidence="2">TBC domain-containing protein</fullName>
    </submittedName>
</protein>
<keyword evidence="3" id="KW-1185">Reference proteome</keyword>
<reference evidence="2 3" key="1">
    <citation type="submission" date="2016-04" db="EMBL/GenBank/DDBJ databases">
        <title>The genome of Intoshia linei affirms orthonectids as highly simplified spiralians.</title>
        <authorList>
            <person name="Mikhailov K.V."/>
            <person name="Slusarev G.S."/>
            <person name="Nikitin M.A."/>
            <person name="Logacheva M.D."/>
            <person name="Penin A."/>
            <person name="Aleoshin V."/>
            <person name="Panchin Y.V."/>
        </authorList>
    </citation>
    <scope>NUCLEOTIDE SEQUENCE [LARGE SCALE GENOMIC DNA]</scope>
    <source>
        <strain evidence="2">Intl2013</strain>
        <tissue evidence="2">Whole animal</tissue>
    </source>
</reference>